<comment type="caution">
    <text evidence="2">The sequence shown here is derived from an EMBL/GenBank/DDBJ whole genome shotgun (WGS) entry which is preliminary data.</text>
</comment>
<dbReference type="EMBL" id="SMRT01000010">
    <property type="protein sequence ID" value="TDF95409.1"/>
    <property type="molecule type" value="Genomic_DNA"/>
</dbReference>
<dbReference type="Proteomes" id="UP000295636">
    <property type="component" value="Unassembled WGS sequence"/>
</dbReference>
<evidence type="ECO:0000259" key="1">
    <source>
        <dbReference type="Pfam" id="PF13127"/>
    </source>
</evidence>
<evidence type="ECO:0000313" key="2">
    <source>
        <dbReference type="EMBL" id="TDF95409.1"/>
    </source>
</evidence>
<reference evidence="2 3" key="1">
    <citation type="submission" date="2019-03" db="EMBL/GenBank/DDBJ databases">
        <title>This is whole genome sequence of Paenibacillus sp MS74 strain.</title>
        <authorList>
            <person name="Trinh H.N."/>
        </authorList>
    </citation>
    <scope>NUCLEOTIDE SEQUENCE [LARGE SCALE GENOMIC DNA]</scope>
    <source>
        <strain evidence="2 3">MS74</strain>
    </source>
</reference>
<gene>
    <name evidence="2" type="ORF">E1757_20055</name>
</gene>
<evidence type="ECO:0000313" key="3">
    <source>
        <dbReference type="Proteomes" id="UP000295636"/>
    </source>
</evidence>
<keyword evidence="3" id="KW-1185">Reference proteome</keyword>
<protein>
    <submittedName>
        <fullName evidence="2">DUF3955 domain-containing protein</fullName>
    </submittedName>
</protein>
<accession>A0A4R5KIR2</accession>
<sequence>MKVAKYLPALMLFIAGIGCLVARSNIGTEIAPDGTLLEPFFLIPIGYHKSLYFTLIEGRERRTRTYSQFFISHDEFDLLIYTENLARFALKSGSRRCRL</sequence>
<dbReference type="AlphaFoldDB" id="A0A4R5KIR2"/>
<organism evidence="2 3">
    <name type="scientific">Paenibacillus piri</name>
    <dbReference type="NCBI Taxonomy" id="2547395"/>
    <lineage>
        <taxon>Bacteria</taxon>
        <taxon>Bacillati</taxon>
        <taxon>Bacillota</taxon>
        <taxon>Bacilli</taxon>
        <taxon>Bacillales</taxon>
        <taxon>Paenibacillaceae</taxon>
        <taxon>Paenibacillus</taxon>
    </lineage>
</organism>
<dbReference type="PROSITE" id="PS51257">
    <property type="entry name" value="PROKAR_LIPOPROTEIN"/>
    <property type="match status" value="1"/>
</dbReference>
<feature type="domain" description="DUF3955" evidence="1">
    <location>
        <begin position="5"/>
        <end position="47"/>
    </location>
</feature>
<dbReference type="Pfam" id="PF13127">
    <property type="entry name" value="DUF3955"/>
    <property type="match status" value="1"/>
</dbReference>
<proteinExistence type="predicted"/>
<dbReference type="RefSeq" id="WP_133231396.1">
    <property type="nucleotide sequence ID" value="NZ_SMRT01000010.1"/>
</dbReference>
<name>A0A4R5KIR2_9BACL</name>
<dbReference type="InterPro" id="IPR025016">
    <property type="entry name" value="DUF3955"/>
</dbReference>
<dbReference type="OrthoDB" id="6194834at2"/>